<keyword evidence="13 17" id="KW-0472">Membrane</keyword>
<dbReference type="Pfam" id="PF22627">
    <property type="entry name" value="AglB_core-like"/>
    <property type="match status" value="1"/>
</dbReference>
<keyword evidence="10" id="KW-0479">Metal-binding</keyword>
<evidence type="ECO:0000256" key="8">
    <source>
        <dbReference type="ARBA" id="ARBA00022679"/>
    </source>
</evidence>
<evidence type="ECO:0000313" key="21">
    <source>
        <dbReference type="EMBL" id="KGK98386.1"/>
    </source>
</evidence>
<evidence type="ECO:0000256" key="12">
    <source>
        <dbReference type="ARBA" id="ARBA00022989"/>
    </source>
</evidence>
<name>A0A099T2C5_METMT</name>
<gene>
    <name evidence="21" type="ORF">LI82_11820</name>
</gene>
<dbReference type="RefSeq" id="WP_048195817.1">
    <property type="nucleotide sequence ID" value="NZ_CAAGSM010000004.1"/>
</dbReference>
<reference evidence="21 22" key="1">
    <citation type="submission" date="2014-09" db="EMBL/GenBank/DDBJ databases">
        <title>Draft genome sequence of an obligately methylotrophic methanogen, Methanococcoides methylutens, isolated from marine sediment.</title>
        <authorList>
            <person name="Guan Y."/>
            <person name="Ngugi D.K."/>
            <person name="Blom J."/>
            <person name="Ali S."/>
            <person name="Ferry J.G."/>
            <person name="Stingl U."/>
        </authorList>
    </citation>
    <scope>NUCLEOTIDE SEQUENCE [LARGE SCALE GENOMIC DNA]</scope>
    <source>
        <strain evidence="21 22">DSM 2657</strain>
    </source>
</reference>
<dbReference type="GO" id="GO:0004576">
    <property type="term" value="F:oligosaccharyl transferase activity"/>
    <property type="evidence" value="ECO:0007669"/>
    <property type="project" value="InterPro"/>
</dbReference>
<evidence type="ECO:0000256" key="4">
    <source>
        <dbReference type="ARBA" id="ARBA00004922"/>
    </source>
</evidence>
<dbReference type="AlphaFoldDB" id="A0A099T2C5"/>
<dbReference type="Proteomes" id="UP000029859">
    <property type="component" value="Unassembled WGS sequence"/>
</dbReference>
<evidence type="ECO:0000313" key="22">
    <source>
        <dbReference type="Proteomes" id="UP000029859"/>
    </source>
</evidence>
<feature type="domain" description="Oligosaccharyl transferase STT3 N-terminal" evidence="18">
    <location>
        <begin position="21"/>
        <end position="446"/>
    </location>
</feature>
<evidence type="ECO:0000256" key="11">
    <source>
        <dbReference type="ARBA" id="ARBA00022842"/>
    </source>
</evidence>
<comment type="cofactor">
    <cofactor evidence="2">
        <name>Mg(2+)</name>
        <dbReference type="ChEBI" id="CHEBI:18420"/>
    </cofactor>
</comment>
<feature type="transmembrane region" description="Helical" evidence="17">
    <location>
        <begin position="212"/>
        <end position="245"/>
    </location>
</feature>
<evidence type="ECO:0000256" key="1">
    <source>
        <dbReference type="ARBA" id="ARBA00001936"/>
    </source>
</evidence>
<dbReference type="PANTHER" id="PTHR13872">
    <property type="entry name" value="DOLICHYL-DIPHOSPHOOLIGOSACCHARIDE--PROTEIN GLYCOSYLTRANSFERASE SUBUNIT"/>
    <property type="match status" value="1"/>
</dbReference>
<dbReference type="NCBIfam" id="TIGR04154">
    <property type="entry name" value="archaeo_STT3"/>
    <property type="match status" value="1"/>
</dbReference>
<dbReference type="UniPathway" id="UPA00378"/>
<evidence type="ECO:0000256" key="3">
    <source>
        <dbReference type="ARBA" id="ARBA00004651"/>
    </source>
</evidence>
<feature type="transmembrane region" description="Helical" evidence="17">
    <location>
        <begin position="433"/>
        <end position="455"/>
    </location>
</feature>
<evidence type="ECO:0000256" key="16">
    <source>
        <dbReference type="ARBA" id="ARBA00034066"/>
    </source>
</evidence>
<feature type="transmembrane region" description="Helical" evidence="17">
    <location>
        <begin position="84"/>
        <end position="103"/>
    </location>
</feature>
<feature type="transmembrane region" description="Helical" evidence="17">
    <location>
        <begin position="12"/>
        <end position="29"/>
    </location>
</feature>
<dbReference type="Gene3D" id="3.40.50.12610">
    <property type="match status" value="1"/>
</dbReference>
<feature type="transmembrane region" description="Helical" evidence="17">
    <location>
        <begin position="290"/>
        <end position="310"/>
    </location>
</feature>
<dbReference type="GO" id="GO:0005886">
    <property type="term" value="C:plasma membrane"/>
    <property type="evidence" value="ECO:0007669"/>
    <property type="project" value="UniProtKB-SubCell"/>
</dbReference>
<evidence type="ECO:0000256" key="7">
    <source>
        <dbReference type="ARBA" id="ARBA00022676"/>
    </source>
</evidence>
<keyword evidence="9 17" id="KW-0812">Transmembrane</keyword>
<feature type="transmembrane region" description="Helical" evidence="17">
    <location>
        <begin position="170"/>
        <end position="187"/>
    </location>
</feature>
<keyword evidence="12 17" id="KW-1133">Transmembrane helix</keyword>
<sequence>MANEMNEKFRNSLPYFAGIFIAFIIALYIRTIPDASVFITSDFVRFGGNDPWYHLRNVENILHNFPNMLWFDAYTQYPYGTEQIFAPLFDMTLATIIWMLGLGSPSQDLINTVCVYYPAFLGAFVVIPTYFAAKWVFGDRKIGLMAAILIAIAPGQFLSRSMMGFNDHHISETLLSTITAMFLILALKTARQNPFSFEDIKNNELSSLKKTLPYFVLTGLALSAYMTAWTGGVFFAFIIGVYIAIQHIIDHLSDRSTDYLAIGGMIIFAIAFVAVLITPQLGGYGKSLPIKGLLAGFFAFPILTGISLSFKNKDLKAYYYPAFILLLSILGILMAKLLLPSVYSLITRISGFFLTSGGGLTIAEASPLLSVGGQFSIAPFWGNFTTLGFISLIAIIFLGYEAFKKNNTPERTFLLVWTFMIIWAMLQQNRFAYYYSVNAAILSAYVGIKILELAGWKDLLEDLKLKDKFDIKNIKIWHVLSVLVILLVFMYPSYDMSMQQSQYTGGPNGYWIESTMWLNSNTPDPGLDYYESYEIPAKGESYQYPDTAYGVMSWWDYGHWIEVIGHRIPNANPFQQGVGGRRNSIEEENKPGASTFFTAQSEEEATAVLEAVHPDPEKAGARYIVSDVEMATGKFYAMSAWTLDTADYYIPVQTDQGVQTVPGPRYFNSMESRLHIFDARGMEQYRMVHESPAGNSAETGYKNIYNMLFEGNLALENTGYVKIFEYVEGAQIVGEAPEGEDVTISVTILTNIGRTFVYSQSTVSDGTYSFTVPYSTQGPIDGETQFDTMPVGPYKISYGTVQEEVDVSERDVLDGNVIEV</sequence>
<dbReference type="InterPro" id="IPR026410">
    <property type="entry name" value="OlisacTrfase_arch"/>
</dbReference>
<feature type="transmembrane region" description="Helical" evidence="17">
    <location>
        <begin position="115"/>
        <end position="136"/>
    </location>
</feature>
<comment type="similarity">
    <text evidence="5">Belongs to the STT3 family.</text>
</comment>
<comment type="caution">
    <text evidence="21">The sequence shown here is derived from an EMBL/GenBank/DDBJ whole genome shotgun (WGS) entry which is preliminary data.</text>
</comment>
<evidence type="ECO:0000256" key="2">
    <source>
        <dbReference type="ARBA" id="ARBA00001946"/>
    </source>
</evidence>
<evidence type="ECO:0000256" key="6">
    <source>
        <dbReference type="ARBA" id="ARBA00012602"/>
    </source>
</evidence>
<comment type="subcellular location">
    <subcellularLocation>
        <location evidence="3">Cell membrane</location>
        <topology evidence="3">Multi-pass membrane protein</topology>
    </subcellularLocation>
</comment>
<keyword evidence="11" id="KW-0460">Magnesium</keyword>
<dbReference type="Gene3D" id="2.60.40.3390">
    <property type="match status" value="1"/>
</dbReference>
<evidence type="ECO:0000256" key="14">
    <source>
        <dbReference type="ARBA" id="ARBA00023211"/>
    </source>
</evidence>
<dbReference type="Pfam" id="PF02516">
    <property type="entry name" value="STT3"/>
    <property type="match status" value="1"/>
</dbReference>
<dbReference type="Pfam" id="PF18079">
    <property type="entry name" value="AglB_L1"/>
    <property type="match status" value="1"/>
</dbReference>
<feature type="domain" description="Archaeal glycosylation protein B peripheral" evidence="19">
    <location>
        <begin position="729"/>
        <end position="818"/>
    </location>
</feature>
<evidence type="ECO:0000259" key="19">
    <source>
        <dbReference type="Pfam" id="PF18079"/>
    </source>
</evidence>
<evidence type="ECO:0000256" key="17">
    <source>
        <dbReference type="SAM" id="Phobius"/>
    </source>
</evidence>
<organism evidence="21 22">
    <name type="scientific">Methanococcoides methylutens</name>
    <dbReference type="NCBI Taxonomy" id="2226"/>
    <lineage>
        <taxon>Archaea</taxon>
        <taxon>Methanobacteriati</taxon>
        <taxon>Methanobacteriota</taxon>
        <taxon>Stenosarchaea group</taxon>
        <taxon>Methanomicrobia</taxon>
        <taxon>Methanosarcinales</taxon>
        <taxon>Methanosarcinaceae</taxon>
        <taxon>Methanococcoides</taxon>
    </lineage>
</organism>
<evidence type="ECO:0000259" key="20">
    <source>
        <dbReference type="Pfam" id="PF22627"/>
    </source>
</evidence>
<evidence type="ECO:0000256" key="15">
    <source>
        <dbReference type="ARBA" id="ARBA00030679"/>
    </source>
</evidence>
<evidence type="ECO:0000256" key="13">
    <source>
        <dbReference type="ARBA" id="ARBA00023136"/>
    </source>
</evidence>
<dbReference type="OrthoDB" id="82393at2157"/>
<evidence type="ECO:0000259" key="18">
    <source>
        <dbReference type="Pfam" id="PF02516"/>
    </source>
</evidence>
<dbReference type="InterPro" id="IPR048307">
    <property type="entry name" value="STT3_N"/>
</dbReference>
<protein>
    <recommendedName>
        <fullName evidence="6">dolichyl-phosphooligosaccharide-protein glycotransferase</fullName>
        <ecNumber evidence="6">2.4.99.21</ecNumber>
    </recommendedName>
    <alternativeName>
        <fullName evidence="15">Oligosaccharyl transferase</fullName>
    </alternativeName>
</protein>
<feature type="transmembrane region" description="Helical" evidence="17">
    <location>
        <begin position="257"/>
        <end position="278"/>
    </location>
</feature>
<comment type="cofactor">
    <cofactor evidence="1">
        <name>Mn(2+)</name>
        <dbReference type="ChEBI" id="CHEBI:29035"/>
    </cofactor>
</comment>
<dbReference type="EC" id="2.4.99.21" evidence="6"/>
<dbReference type="EMBL" id="JRHO01000014">
    <property type="protein sequence ID" value="KGK98386.1"/>
    <property type="molecule type" value="Genomic_DNA"/>
</dbReference>
<feature type="domain" description="AglB-like core" evidence="20">
    <location>
        <begin position="511"/>
        <end position="631"/>
    </location>
</feature>
<comment type="pathway">
    <text evidence="4">Protein modification; protein glycosylation.</text>
</comment>
<dbReference type="InterPro" id="IPR041154">
    <property type="entry name" value="AglB_P1"/>
</dbReference>
<feature type="transmembrane region" description="Helical" evidence="17">
    <location>
        <begin position="476"/>
        <end position="494"/>
    </location>
</feature>
<dbReference type="GO" id="GO:0046872">
    <property type="term" value="F:metal ion binding"/>
    <property type="evidence" value="ECO:0007669"/>
    <property type="project" value="UniProtKB-KW"/>
</dbReference>
<feature type="transmembrane region" description="Helical" evidence="17">
    <location>
        <begin position="142"/>
        <end position="158"/>
    </location>
</feature>
<keyword evidence="7" id="KW-0328">Glycosyltransferase</keyword>
<evidence type="ECO:0000256" key="10">
    <source>
        <dbReference type="ARBA" id="ARBA00022723"/>
    </source>
</evidence>
<evidence type="ECO:0000256" key="5">
    <source>
        <dbReference type="ARBA" id="ARBA00010810"/>
    </source>
</evidence>
<comment type="catalytic activity">
    <reaction evidence="16">
        <text>an archaeal dolichyl phosphooligosaccharide + [protein]-L-asparagine = an archaeal dolichyl phosphate + a glycoprotein with the oligosaccharide chain attached by N-beta-D-glycosyl linkage to a protein L-asparagine.</text>
        <dbReference type="EC" id="2.4.99.21"/>
    </reaction>
</comment>
<accession>A0A099T2C5</accession>
<dbReference type="InterPro" id="IPR003674">
    <property type="entry name" value="Oligo_trans_STT3"/>
</dbReference>
<evidence type="ECO:0000256" key="9">
    <source>
        <dbReference type="ARBA" id="ARBA00022692"/>
    </source>
</evidence>
<feature type="transmembrane region" description="Helical" evidence="17">
    <location>
        <begin position="412"/>
        <end position="427"/>
    </location>
</feature>
<dbReference type="InterPro" id="IPR054479">
    <property type="entry name" value="AglB-like_core"/>
</dbReference>
<keyword evidence="8 21" id="KW-0808">Transferase</keyword>
<keyword evidence="14" id="KW-0464">Manganese</keyword>
<proteinExistence type="inferred from homology"/>
<dbReference type="PANTHER" id="PTHR13872:SF1">
    <property type="entry name" value="DOLICHYL-DIPHOSPHOOLIGOSACCHARIDE--PROTEIN GLYCOSYLTRANSFERASE SUBUNIT STT3B"/>
    <property type="match status" value="1"/>
</dbReference>
<feature type="transmembrane region" description="Helical" evidence="17">
    <location>
        <begin position="317"/>
        <end position="339"/>
    </location>
</feature>
<feature type="transmembrane region" description="Helical" evidence="17">
    <location>
        <begin position="380"/>
        <end position="400"/>
    </location>
</feature>
<keyword evidence="22" id="KW-1185">Reference proteome</keyword>